<accession>A0A2A9NW33</accession>
<dbReference type="SMART" id="SM00849">
    <property type="entry name" value="Lactamase_B"/>
    <property type="match status" value="1"/>
</dbReference>
<dbReference type="GO" id="GO:0016787">
    <property type="term" value="F:hydrolase activity"/>
    <property type="evidence" value="ECO:0007669"/>
    <property type="project" value="UniProtKB-KW"/>
</dbReference>
<dbReference type="STRING" id="703135.A0A2A9NW33"/>
<keyword evidence="2" id="KW-0479">Metal-binding</keyword>
<dbReference type="OrthoDB" id="17458at2759"/>
<dbReference type="InterPro" id="IPR041516">
    <property type="entry name" value="LACTB2_WH"/>
</dbReference>
<keyword evidence="4" id="KW-0862">Zinc</keyword>
<dbReference type="SUPFAM" id="SSF56281">
    <property type="entry name" value="Metallo-hydrolase/oxidoreductase"/>
    <property type="match status" value="1"/>
</dbReference>
<dbReference type="GO" id="GO:0046872">
    <property type="term" value="F:metal ion binding"/>
    <property type="evidence" value="ECO:0007669"/>
    <property type="project" value="UniProtKB-KW"/>
</dbReference>
<reference evidence="6 7" key="1">
    <citation type="submission" date="2014-02" db="EMBL/GenBank/DDBJ databases">
        <title>Transposable element dynamics among asymbiotic and ectomycorrhizal Amanita fungi.</title>
        <authorList>
            <consortium name="DOE Joint Genome Institute"/>
            <person name="Hess J."/>
            <person name="Skrede I."/>
            <person name="Wolfe B."/>
            <person name="LaButti K."/>
            <person name="Ohm R.A."/>
            <person name="Grigoriev I.V."/>
            <person name="Pringle A."/>
        </authorList>
    </citation>
    <scope>NUCLEOTIDE SEQUENCE [LARGE SCALE GENOMIC DNA]</scope>
    <source>
        <strain evidence="6 7">SKay4041</strain>
    </source>
</reference>
<feature type="domain" description="Metallo-beta-lactamase" evidence="5">
    <location>
        <begin position="32"/>
        <end position="249"/>
    </location>
</feature>
<gene>
    <name evidence="6" type="ORF">AMATHDRAFT_187685</name>
</gene>
<comment type="similarity">
    <text evidence="1">Belongs to the metallo-beta-lactamase superfamily. Glyoxalase II family.</text>
</comment>
<dbReference type="Proteomes" id="UP000242287">
    <property type="component" value="Unassembled WGS sequence"/>
</dbReference>
<dbReference type="Pfam" id="PF17778">
    <property type="entry name" value="WHD_BLACT"/>
    <property type="match status" value="1"/>
</dbReference>
<evidence type="ECO:0000256" key="3">
    <source>
        <dbReference type="ARBA" id="ARBA00022801"/>
    </source>
</evidence>
<evidence type="ECO:0000256" key="2">
    <source>
        <dbReference type="ARBA" id="ARBA00022723"/>
    </source>
</evidence>
<dbReference type="InterPro" id="IPR036866">
    <property type="entry name" value="RibonucZ/Hydroxyglut_hydro"/>
</dbReference>
<dbReference type="Pfam" id="PF00753">
    <property type="entry name" value="Lactamase_B"/>
    <property type="match status" value="1"/>
</dbReference>
<organism evidence="6 7">
    <name type="scientific">Amanita thiersii Skay4041</name>
    <dbReference type="NCBI Taxonomy" id="703135"/>
    <lineage>
        <taxon>Eukaryota</taxon>
        <taxon>Fungi</taxon>
        <taxon>Dikarya</taxon>
        <taxon>Basidiomycota</taxon>
        <taxon>Agaricomycotina</taxon>
        <taxon>Agaricomycetes</taxon>
        <taxon>Agaricomycetidae</taxon>
        <taxon>Agaricales</taxon>
        <taxon>Pluteineae</taxon>
        <taxon>Amanitaceae</taxon>
        <taxon>Amanita</taxon>
    </lineage>
</organism>
<evidence type="ECO:0000256" key="4">
    <source>
        <dbReference type="ARBA" id="ARBA00022833"/>
    </source>
</evidence>
<evidence type="ECO:0000256" key="1">
    <source>
        <dbReference type="ARBA" id="ARBA00006759"/>
    </source>
</evidence>
<dbReference type="CDD" id="cd07722">
    <property type="entry name" value="LACTB2-like_MBL-fold"/>
    <property type="match status" value="1"/>
</dbReference>
<evidence type="ECO:0000313" key="7">
    <source>
        <dbReference type="Proteomes" id="UP000242287"/>
    </source>
</evidence>
<dbReference type="Gene3D" id="1.10.10.10">
    <property type="entry name" value="Winged helix-like DNA-binding domain superfamily/Winged helix DNA-binding domain"/>
    <property type="match status" value="1"/>
</dbReference>
<dbReference type="AlphaFoldDB" id="A0A2A9NW33"/>
<dbReference type="EMBL" id="KZ301973">
    <property type="protein sequence ID" value="PFH53604.1"/>
    <property type="molecule type" value="Genomic_DNA"/>
</dbReference>
<dbReference type="InterPro" id="IPR036388">
    <property type="entry name" value="WH-like_DNA-bd_sf"/>
</dbReference>
<sequence length="348" mass="38738">MEKLEALSSIARLSENVIRVLAQNPGKFTLQGTNTYLIGKRKPYVLVDTGEGRDEYIPFLESALNETLQSTSITEPDISDIVISHWHHDHVGGLPAVLALLRKRWEARKSGFPYEPPRLHKLPLPPNKQPAVDPKFFVLPSIIKALPRDLFTPAANGSVFHDLHDGQQLHMSSTSPLRILHTPGHTVDSICIYVSSDRALYTSDTILGQGTAVFEDLFAYMASLNKMLTYIKSQTNGAIEPSICLYPGHGPVVADGALTIETYIKHRREREAEIVKLLQSPPGADLAKDNWTTWEIVKRIYAAYPESLWLPAARGIELHLRKLEADSVVIKLGGDGTDTIWSLNPRKD</sequence>
<keyword evidence="7" id="KW-1185">Reference proteome</keyword>
<dbReference type="InterPro" id="IPR047921">
    <property type="entry name" value="LACTB2-like_MBL-fold"/>
</dbReference>
<evidence type="ECO:0000313" key="6">
    <source>
        <dbReference type="EMBL" id="PFH53604.1"/>
    </source>
</evidence>
<proteinExistence type="inferred from homology"/>
<dbReference type="InterPro" id="IPR050662">
    <property type="entry name" value="Sec-metab_biosynth-thioest"/>
</dbReference>
<name>A0A2A9NW33_9AGAR</name>
<protein>
    <recommendedName>
        <fullName evidence="5">Metallo-beta-lactamase domain-containing protein</fullName>
    </recommendedName>
</protein>
<dbReference type="PANTHER" id="PTHR23131">
    <property type="entry name" value="ENDORIBONUCLEASE LACTB2"/>
    <property type="match status" value="1"/>
</dbReference>
<dbReference type="InterPro" id="IPR001279">
    <property type="entry name" value="Metallo-B-lactamas"/>
</dbReference>
<dbReference type="Gene3D" id="3.60.15.10">
    <property type="entry name" value="Ribonuclease Z/Hydroxyacylglutathione hydrolase-like"/>
    <property type="match status" value="1"/>
</dbReference>
<evidence type="ECO:0000259" key="5">
    <source>
        <dbReference type="SMART" id="SM00849"/>
    </source>
</evidence>
<dbReference type="GO" id="GO:0044550">
    <property type="term" value="P:secondary metabolite biosynthetic process"/>
    <property type="evidence" value="ECO:0007669"/>
    <property type="project" value="TreeGrafter"/>
</dbReference>
<dbReference type="PANTHER" id="PTHR23131:SF0">
    <property type="entry name" value="ENDORIBONUCLEASE LACTB2"/>
    <property type="match status" value="1"/>
</dbReference>
<keyword evidence="3" id="KW-0378">Hydrolase</keyword>